<evidence type="ECO:0000313" key="2">
    <source>
        <dbReference type="EMBL" id="KZD09749.1"/>
    </source>
</evidence>
<evidence type="ECO:0000313" key="3">
    <source>
        <dbReference type="Proteomes" id="UP000076400"/>
    </source>
</evidence>
<dbReference type="SUPFAM" id="SSF53901">
    <property type="entry name" value="Thiolase-like"/>
    <property type="match status" value="2"/>
</dbReference>
<proteinExistence type="predicted"/>
<accession>A0A154W884</accession>
<comment type="caution">
    <text evidence="2">The sequence shown here is derived from an EMBL/GenBank/DDBJ whole genome shotgun (WGS) entry which is preliminary data.</text>
</comment>
<feature type="domain" description="Thiolase C-terminal" evidence="1">
    <location>
        <begin position="261"/>
        <end position="371"/>
    </location>
</feature>
<dbReference type="Proteomes" id="UP000076400">
    <property type="component" value="Unassembled WGS sequence"/>
</dbReference>
<gene>
    <name evidence="2" type="ORF">AUP43_06780</name>
</gene>
<name>A0A154W884_9PROT</name>
<evidence type="ECO:0000259" key="1">
    <source>
        <dbReference type="Pfam" id="PF22691"/>
    </source>
</evidence>
<organism evidence="2 3">
    <name type="scientific">Oceanibaculum pacificum</name>
    <dbReference type="NCBI Taxonomy" id="580166"/>
    <lineage>
        <taxon>Bacteria</taxon>
        <taxon>Pseudomonadati</taxon>
        <taxon>Pseudomonadota</taxon>
        <taxon>Alphaproteobacteria</taxon>
        <taxon>Rhodospirillales</taxon>
        <taxon>Oceanibaculaceae</taxon>
        <taxon>Oceanibaculum</taxon>
    </lineage>
</organism>
<dbReference type="GO" id="GO:0016746">
    <property type="term" value="F:acyltransferase activity"/>
    <property type="evidence" value="ECO:0007669"/>
    <property type="project" value="InterPro"/>
</dbReference>
<dbReference type="RefSeq" id="WP_067554562.1">
    <property type="nucleotide sequence ID" value="NZ_LPXN01000095.1"/>
</dbReference>
<dbReference type="STRING" id="580166.AUP43_06780"/>
<dbReference type="EMBL" id="LPXN01000095">
    <property type="protein sequence ID" value="KZD09749.1"/>
    <property type="molecule type" value="Genomic_DNA"/>
</dbReference>
<dbReference type="Gene3D" id="3.40.47.10">
    <property type="match status" value="1"/>
</dbReference>
<dbReference type="Pfam" id="PF22691">
    <property type="entry name" value="Thiolase_C_1"/>
    <property type="match status" value="1"/>
</dbReference>
<dbReference type="CDD" id="cd00829">
    <property type="entry name" value="SCP-x_thiolase"/>
    <property type="match status" value="1"/>
</dbReference>
<sequence>MTDHPFDGVRIVGVGQTLYEKRSQKPIHRILWEAADLALKSAGLKWRQADGLALTSFVLPPDNVATVAEHFGLEARFLFQGLYGGASGIIGMMHAARAIRDGDAEVVICLAGDAFDVAAHNEMLDRFNGSVRDYLSPYGFGGANGMFALHTRLYMERNGATREDFGRLCVAQRENALRNPNALFKEPLTMDAYLNAREIADPLRLYDCVMPCFGGDCIILASEKVARTLKGPQLRILGGGEYHNFPANDVYSLSAGWEGFSDRMYSRAGIGPKDLHFAQLYDDYPVMEYIQLEGMQISPKGKTHEWLRKTDVTWKGEMPINTGGGQLSAGQAGASGGMIGVVEGVLQLRGEGGERQVKCQRGVVSGYGMVAYGRGLSASAAILERID</sequence>
<dbReference type="InterPro" id="IPR055140">
    <property type="entry name" value="Thiolase_C_2"/>
</dbReference>
<protein>
    <recommendedName>
        <fullName evidence="1">Thiolase C-terminal domain-containing protein</fullName>
    </recommendedName>
</protein>
<dbReference type="PANTHER" id="PTHR42870:SF1">
    <property type="entry name" value="NON-SPECIFIC LIPID-TRANSFER PROTEIN-LIKE 2"/>
    <property type="match status" value="1"/>
</dbReference>
<reference evidence="2 3" key="1">
    <citation type="submission" date="2015-12" db="EMBL/GenBank/DDBJ databases">
        <title>Genome sequence of Oceanibaculum pacificum MCCC 1A02656.</title>
        <authorList>
            <person name="Lu L."/>
            <person name="Lai Q."/>
            <person name="Shao Z."/>
            <person name="Qian P."/>
        </authorList>
    </citation>
    <scope>NUCLEOTIDE SEQUENCE [LARGE SCALE GENOMIC DNA]</scope>
    <source>
        <strain evidence="2 3">MCCC 1A02656</strain>
    </source>
</reference>
<dbReference type="PANTHER" id="PTHR42870">
    <property type="entry name" value="ACETYL-COA C-ACETYLTRANSFERASE"/>
    <property type="match status" value="1"/>
</dbReference>
<dbReference type="InterPro" id="IPR016039">
    <property type="entry name" value="Thiolase-like"/>
</dbReference>
<keyword evidence="3" id="KW-1185">Reference proteome</keyword>
<dbReference type="AlphaFoldDB" id="A0A154W884"/>